<organism evidence="1 2">
    <name type="scientific">Methylobacterium nodulans (strain LMG 21967 / CNCM I-2342 / ORS 2060)</name>
    <dbReference type="NCBI Taxonomy" id="460265"/>
    <lineage>
        <taxon>Bacteria</taxon>
        <taxon>Pseudomonadati</taxon>
        <taxon>Pseudomonadota</taxon>
        <taxon>Alphaproteobacteria</taxon>
        <taxon>Hyphomicrobiales</taxon>
        <taxon>Methylobacteriaceae</taxon>
        <taxon>Methylobacterium</taxon>
    </lineage>
</organism>
<dbReference type="eggNOG" id="ENOG50310QD">
    <property type="taxonomic scope" value="Bacteria"/>
</dbReference>
<protein>
    <submittedName>
        <fullName evidence="1">Uncharacterized protein</fullName>
    </submittedName>
</protein>
<dbReference type="Proteomes" id="UP000008207">
    <property type="component" value="Chromosome"/>
</dbReference>
<gene>
    <name evidence="1" type="ordered locus">Mnod_0834</name>
</gene>
<dbReference type="EMBL" id="CP001349">
    <property type="protein sequence ID" value="ACL55862.1"/>
    <property type="molecule type" value="Genomic_DNA"/>
</dbReference>
<keyword evidence="2" id="KW-1185">Reference proteome</keyword>
<evidence type="ECO:0000313" key="2">
    <source>
        <dbReference type="Proteomes" id="UP000008207"/>
    </source>
</evidence>
<dbReference type="HOGENOM" id="CLU_143449_1_0_5"/>
<reference evidence="1 2" key="1">
    <citation type="submission" date="2009-01" db="EMBL/GenBank/DDBJ databases">
        <title>Complete sequence of chromosome of Methylobacterium nodulans ORS 2060.</title>
        <authorList>
            <consortium name="US DOE Joint Genome Institute"/>
            <person name="Lucas S."/>
            <person name="Copeland A."/>
            <person name="Lapidus A."/>
            <person name="Glavina del Rio T."/>
            <person name="Dalin E."/>
            <person name="Tice H."/>
            <person name="Bruce D."/>
            <person name="Goodwin L."/>
            <person name="Pitluck S."/>
            <person name="Sims D."/>
            <person name="Brettin T."/>
            <person name="Detter J.C."/>
            <person name="Han C."/>
            <person name="Larimer F."/>
            <person name="Land M."/>
            <person name="Hauser L."/>
            <person name="Kyrpides N."/>
            <person name="Ivanova N."/>
            <person name="Marx C.J."/>
            <person name="Richardson P."/>
        </authorList>
    </citation>
    <scope>NUCLEOTIDE SEQUENCE [LARGE SCALE GENOMIC DNA]</scope>
    <source>
        <strain evidence="2">LMG 21967 / CNCM I-2342 / ORS 2060</strain>
    </source>
</reference>
<proteinExistence type="predicted"/>
<dbReference type="AlphaFoldDB" id="B8IGG2"/>
<dbReference type="RefSeq" id="WP_015927566.1">
    <property type="nucleotide sequence ID" value="NC_011894.1"/>
</dbReference>
<dbReference type="KEGG" id="mno:Mnod_0834"/>
<sequence>MPDTPTIGELFKLKHVTDEQIDAAAHDSQDDPTPGIRLIAEGVGLDVAAVVLARPYAREVLAWENAPEAQRRMAVRTAILLAEVGVKRDGGQHS</sequence>
<dbReference type="OrthoDB" id="8003682at2"/>
<evidence type="ECO:0000313" key="1">
    <source>
        <dbReference type="EMBL" id="ACL55862.1"/>
    </source>
</evidence>
<accession>B8IGG2</accession>
<name>B8IGG2_METNO</name>